<evidence type="ECO:0000256" key="5">
    <source>
        <dbReference type="SAM" id="SignalP"/>
    </source>
</evidence>
<dbReference type="PANTHER" id="PTHR42953">
    <property type="entry name" value="HIGH-AFFINITY ZINC UPTAKE SYSTEM PROTEIN ZNUA-RELATED"/>
    <property type="match status" value="1"/>
</dbReference>
<dbReference type="Proteomes" id="UP000187338">
    <property type="component" value="Unassembled WGS sequence"/>
</dbReference>
<dbReference type="PANTHER" id="PTHR42953:SF3">
    <property type="entry name" value="HIGH-AFFINITY ZINC UPTAKE SYSTEM PROTEIN ZNUA"/>
    <property type="match status" value="1"/>
</dbReference>
<keyword evidence="3 5" id="KW-0732">Signal</keyword>
<protein>
    <submittedName>
        <fullName evidence="6">ABC transporter substrate-binding protein</fullName>
    </submittedName>
</protein>
<proteinExistence type="inferred from homology"/>
<evidence type="ECO:0000256" key="1">
    <source>
        <dbReference type="ARBA" id="ARBA00011028"/>
    </source>
</evidence>
<dbReference type="AlphaFoldDB" id="A0A1L8D5Z2"/>
<reference evidence="7" key="1">
    <citation type="submission" date="2016-12" db="EMBL/GenBank/DDBJ databases">
        <title>Draft Genome Sequences od Carboxydothermus pertinax and islandicus, Hydrogenogenic Carboxydotrophic Bacteria.</title>
        <authorList>
            <person name="Fukuyama Y."/>
            <person name="Ohmae K."/>
            <person name="Yoneda Y."/>
            <person name="Yoshida T."/>
            <person name="Sako Y."/>
        </authorList>
    </citation>
    <scope>NUCLEOTIDE SEQUENCE [LARGE SCALE GENOMIC DNA]</scope>
    <source>
        <strain evidence="7">SET</strain>
    </source>
</reference>
<dbReference type="SUPFAM" id="SSF53807">
    <property type="entry name" value="Helical backbone' metal receptor"/>
    <property type="match status" value="1"/>
</dbReference>
<gene>
    <name evidence="6" type="ORF">ciss_24750</name>
</gene>
<dbReference type="OrthoDB" id="9810636at2"/>
<comment type="caution">
    <text evidence="6">The sequence shown here is derived from an EMBL/GenBank/DDBJ whole genome shotgun (WGS) entry which is preliminary data.</text>
</comment>
<sequence length="293" mass="32993">MKRIVMLVLIFTLFALSGCSNARTASTTESGKPLIVTSIYPYGELAREIAGEKAEVTVLAPPGADAHDFEPKPSDLFTLRKADLIILNGGGLEPWARKIIKLLGKDKVIEAEKILEGKVKKDDPHYWLSLIFARQIAKAIKDNLVTLDPENKSYYEENYRKLADKLYELHLAMVDLTSDIKSRKIFTLHRAFGYFAADYGLQEISLMSGKEAEATIGDIEKFMKEFSAEDAEYVFFDPVFGKKVAEKVGENYRVKFMPLYTLEGVDETLKGKSYLELMQENIETLRLVLGGDD</sequence>
<dbReference type="PRINTS" id="PR00691">
    <property type="entry name" value="ADHESINB"/>
</dbReference>
<feature type="chain" id="PRO_5038945395" evidence="5">
    <location>
        <begin position="23"/>
        <end position="293"/>
    </location>
</feature>
<comment type="similarity">
    <text evidence="1 4">Belongs to the bacterial solute-binding protein 9 family.</text>
</comment>
<dbReference type="STRING" id="661089.ciss_24750"/>
<dbReference type="InterPro" id="IPR050492">
    <property type="entry name" value="Bact_metal-bind_prot9"/>
</dbReference>
<dbReference type="RefSeq" id="WP_075866694.1">
    <property type="nucleotide sequence ID" value="NZ_BDJL01000142.1"/>
</dbReference>
<dbReference type="GO" id="GO:0046872">
    <property type="term" value="F:metal ion binding"/>
    <property type="evidence" value="ECO:0007669"/>
    <property type="project" value="InterPro"/>
</dbReference>
<dbReference type="GO" id="GO:0030001">
    <property type="term" value="P:metal ion transport"/>
    <property type="evidence" value="ECO:0007669"/>
    <property type="project" value="InterPro"/>
</dbReference>
<evidence type="ECO:0000313" key="7">
    <source>
        <dbReference type="Proteomes" id="UP000187338"/>
    </source>
</evidence>
<dbReference type="InterPro" id="IPR006128">
    <property type="entry name" value="Lipoprotein_PsaA-like"/>
</dbReference>
<dbReference type="Pfam" id="PF01297">
    <property type="entry name" value="ZnuA"/>
    <property type="match status" value="1"/>
</dbReference>
<keyword evidence="2 4" id="KW-0813">Transport</keyword>
<dbReference type="Gene3D" id="3.40.50.1980">
    <property type="entry name" value="Nitrogenase molybdenum iron protein domain"/>
    <property type="match status" value="2"/>
</dbReference>
<evidence type="ECO:0000256" key="3">
    <source>
        <dbReference type="ARBA" id="ARBA00022729"/>
    </source>
</evidence>
<feature type="signal peptide" evidence="5">
    <location>
        <begin position="1"/>
        <end position="22"/>
    </location>
</feature>
<dbReference type="InterPro" id="IPR006127">
    <property type="entry name" value="ZnuA-like"/>
</dbReference>
<organism evidence="6 7">
    <name type="scientific">Carboxydothermus islandicus</name>
    <dbReference type="NCBI Taxonomy" id="661089"/>
    <lineage>
        <taxon>Bacteria</taxon>
        <taxon>Bacillati</taxon>
        <taxon>Bacillota</taxon>
        <taxon>Clostridia</taxon>
        <taxon>Thermoanaerobacterales</taxon>
        <taxon>Thermoanaerobacteraceae</taxon>
        <taxon>Carboxydothermus</taxon>
    </lineage>
</organism>
<evidence type="ECO:0000313" key="6">
    <source>
        <dbReference type="EMBL" id="GAV26542.1"/>
    </source>
</evidence>
<dbReference type="EMBL" id="BDJL01000142">
    <property type="protein sequence ID" value="GAV26542.1"/>
    <property type="molecule type" value="Genomic_DNA"/>
</dbReference>
<dbReference type="PRINTS" id="PR00690">
    <property type="entry name" value="ADHESNFAMILY"/>
</dbReference>
<evidence type="ECO:0000256" key="4">
    <source>
        <dbReference type="RuleBase" id="RU003512"/>
    </source>
</evidence>
<dbReference type="PROSITE" id="PS51257">
    <property type="entry name" value="PROKAR_LIPOPROTEIN"/>
    <property type="match status" value="1"/>
</dbReference>
<evidence type="ECO:0000256" key="2">
    <source>
        <dbReference type="ARBA" id="ARBA00022448"/>
    </source>
</evidence>
<name>A0A1L8D5Z2_9THEO</name>
<dbReference type="InterPro" id="IPR006129">
    <property type="entry name" value="AdhesinB"/>
</dbReference>
<accession>A0A1L8D5Z2</accession>
<dbReference type="GO" id="GO:0007155">
    <property type="term" value="P:cell adhesion"/>
    <property type="evidence" value="ECO:0007669"/>
    <property type="project" value="InterPro"/>
</dbReference>
<keyword evidence="7" id="KW-1185">Reference proteome</keyword>